<dbReference type="Proteomes" id="UP001176941">
    <property type="component" value="Chromosome 11"/>
</dbReference>
<evidence type="ECO:0000313" key="1">
    <source>
        <dbReference type="EMBL" id="CAI9154623.1"/>
    </source>
</evidence>
<dbReference type="EMBL" id="OX459947">
    <property type="protein sequence ID" value="CAI9154623.1"/>
    <property type="molecule type" value="Genomic_DNA"/>
</dbReference>
<accession>A0ABN8Y2G9</accession>
<keyword evidence="2" id="KW-1185">Reference proteome</keyword>
<sequence length="109" mass="11756">MIQSSQSSQSSHLRVHILGFPDGLVVGNSPASVGDTGSILGSRRSHMPGSNEACETQILSQCSKAQEPQLLEPMHLEPMVCKKQGWCTKPGKWPLLAATRESLCVARKT</sequence>
<name>A0ABN8Y2G9_RANTA</name>
<gene>
    <name evidence="1" type="ORF">MRATA1EN1_LOCUS3585</name>
</gene>
<evidence type="ECO:0000313" key="2">
    <source>
        <dbReference type="Proteomes" id="UP001176941"/>
    </source>
</evidence>
<proteinExistence type="predicted"/>
<reference evidence="1" key="1">
    <citation type="submission" date="2023-04" db="EMBL/GenBank/DDBJ databases">
        <authorList>
            <consortium name="ELIXIR-Norway"/>
        </authorList>
    </citation>
    <scope>NUCLEOTIDE SEQUENCE [LARGE SCALE GENOMIC DNA]</scope>
</reference>
<protein>
    <submittedName>
        <fullName evidence="1">Uncharacterized protein</fullName>
    </submittedName>
</protein>
<organism evidence="1 2">
    <name type="scientific">Rangifer tarandus platyrhynchus</name>
    <name type="common">Svalbard reindeer</name>
    <dbReference type="NCBI Taxonomy" id="3082113"/>
    <lineage>
        <taxon>Eukaryota</taxon>
        <taxon>Metazoa</taxon>
        <taxon>Chordata</taxon>
        <taxon>Craniata</taxon>
        <taxon>Vertebrata</taxon>
        <taxon>Euteleostomi</taxon>
        <taxon>Mammalia</taxon>
        <taxon>Eutheria</taxon>
        <taxon>Laurasiatheria</taxon>
        <taxon>Artiodactyla</taxon>
        <taxon>Ruminantia</taxon>
        <taxon>Pecora</taxon>
        <taxon>Cervidae</taxon>
        <taxon>Odocoileinae</taxon>
        <taxon>Rangifer</taxon>
    </lineage>
</organism>